<keyword evidence="1" id="KW-0812">Transmembrane</keyword>
<keyword evidence="1" id="KW-0472">Membrane</keyword>
<dbReference type="RefSeq" id="WP_154715485.1">
    <property type="nucleotide sequence ID" value="NZ_POTE01000097.1"/>
</dbReference>
<dbReference type="AlphaFoldDB" id="A0A7Z7YEI3"/>
<gene>
    <name evidence="2" type="ORF">EYB64_12365</name>
</gene>
<evidence type="ECO:0000256" key="1">
    <source>
        <dbReference type="SAM" id="Phobius"/>
    </source>
</evidence>
<sequence length="339" mass="39483">MNDMTSVAKRFVDLKYEIDCLGRIFPSAIPNDLHGSACGGEYGPELPYSFISNIIPFMSMVDFSSSERFISLVPTSLTLGCSWRIWPDPNINKEEALLIYNTLNSDYEVDSTSYTYIPELEIYIPHEGKNRVNFCRYHGFDYIKAKVETAHYPSPDRIKIYYILIPGGVDVWAVLDGKYMQKINHYAYALPFMRQYGVEIFDGWPDSYHDISTIVQFSKKEYTNHDNIHNLNNVINLDKITQKIQLKQELEKWGDEYVNCSLMDINLSLNRFGFGLIFLFVLMMVTIQFLDLYLDVVIFSLFLMMTFVFSVFSPIFKEKRKNLRTFEKDVFIYSQSLSG</sequence>
<comment type="caution">
    <text evidence="2">The sequence shown here is derived from an EMBL/GenBank/DDBJ whole genome shotgun (WGS) entry which is preliminary data.</text>
</comment>
<protein>
    <submittedName>
        <fullName evidence="2">Uncharacterized protein</fullName>
    </submittedName>
</protein>
<reference evidence="2 3" key="1">
    <citation type="submission" date="2019-02" db="EMBL/GenBank/DDBJ databases">
        <title>Genomic plasticity associated with the antimicrobial resistance in Vibrio cholerae.</title>
        <authorList>
            <person name="Verma J."/>
            <person name="Bag S."/>
            <person name="Saha B."/>
            <person name="Kumar P."/>
            <person name="Ghosh T.S."/>
            <person name="Dayal M."/>
            <person name="Senapati T."/>
            <person name="Mehra S."/>
            <person name="Dey P."/>
            <person name="Desigamani A."/>
            <person name="Kumar D."/>
            <person name="Rana P."/>
            <person name="Kumar B."/>
            <person name="Maiti T.K."/>
            <person name="Sharma N.C."/>
            <person name="Bhadra R.K."/>
            <person name="Mutreja A."/>
            <person name="Nair G.B."/>
            <person name="Ramamurthy T."/>
            <person name="Das B."/>
        </authorList>
    </citation>
    <scope>NUCLEOTIDE SEQUENCE [LARGE SCALE GENOMIC DNA]</scope>
    <source>
        <strain evidence="2 3">IDH06781</strain>
    </source>
</reference>
<dbReference type="EMBL" id="SISP01000020">
    <property type="protein sequence ID" value="TBM41362.1"/>
    <property type="molecule type" value="Genomic_DNA"/>
</dbReference>
<keyword evidence="1" id="KW-1133">Transmembrane helix</keyword>
<evidence type="ECO:0000313" key="2">
    <source>
        <dbReference type="EMBL" id="TBM41362.1"/>
    </source>
</evidence>
<feature type="transmembrane region" description="Helical" evidence="1">
    <location>
        <begin position="272"/>
        <end position="290"/>
    </location>
</feature>
<accession>A0A7Z7YEI3</accession>
<feature type="transmembrane region" description="Helical" evidence="1">
    <location>
        <begin position="296"/>
        <end position="316"/>
    </location>
</feature>
<evidence type="ECO:0000313" key="3">
    <source>
        <dbReference type="Proteomes" id="UP000294145"/>
    </source>
</evidence>
<organism evidence="2 3">
    <name type="scientific">Vibrio cholerae</name>
    <dbReference type="NCBI Taxonomy" id="666"/>
    <lineage>
        <taxon>Bacteria</taxon>
        <taxon>Pseudomonadati</taxon>
        <taxon>Pseudomonadota</taxon>
        <taxon>Gammaproteobacteria</taxon>
        <taxon>Vibrionales</taxon>
        <taxon>Vibrionaceae</taxon>
        <taxon>Vibrio</taxon>
    </lineage>
</organism>
<name>A0A7Z7YEI3_VIBCL</name>
<dbReference type="Proteomes" id="UP000294145">
    <property type="component" value="Unassembled WGS sequence"/>
</dbReference>
<proteinExistence type="predicted"/>